<evidence type="ECO:0000313" key="2">
    <source>
        <dbReference type="Proteomes" id="UP000011058"/>
    </source>
</evidence>
<dbReference type="HOGENOM" id="CLU_3381957_0_0_10"/>
<dbReference type="STRING" id="1166018.FAES_1063"/>
<dbReference type="KEGG" id="fae:FAES_1063"/>
<reference evidence="1 2" key="1">
    <citation type="journal article" date="2012" name="J. Bacteriol.">
        <title>Genome Sequence of Fibrella aestuarina BUZ 2T, a Filamentous Marine Bacterium.</title>
        <authorList>
            <person name="Filippini M."/>
            <person name="Qi W."/>
            <person name="Blom J."/>
            <person name="Goesmann A."/>
            <person name="Smits T.H."/>
            <person name="Bagheri H.C."/>
        </authorList>
    </citation>
    <scope>NUCLEOTIDE SEQUENCE [LARGE SCALE GENOMIC DNA]</scope>
    <source>
        <strain evidence="2">BUZ 2T</strain>
    </source>
</reference>
<gene>
    <name evidence="1" type="ORF">FAES_1063</name>
</gene>
<dbReference type="Proteomes" id="UP000011058">
    <property type="component" value="Chromosome"/>
</dbReference>
<dbReference type="EMBL" id="HE796683">
    <property type="protein sequence ID" value="CCG99073.1"/>
    <property type="molecule type" value="Genomic_DNA"/>
</dbReference>
<keyword evidence="2" id="KW-1185">Reference proteome</keyword>
<sequence>MAAFFGTGFDKRVLTALLRCSEGKIILYFVFIE</sequence>
<name>I0K4M0_9BACT</name>
<protein>
    <submittedName>
        <fullName evidence="1">Uncharacterized protein</fullName>
    </submittedName>
</protein>
<accession>I0K4M0</accession>
<dbReference type="AlphaFoldDB" id="I0K4M0"/>
<proteinExistence type="predicted"/>
<organism evidence="1 2">
    <name type="scientific">Fibrella aestuarina BUZ 2</name>
    <dbReference type="NCBI Taxonomy" id="1166018"/>
    <lineage>
        <taxon>Bacteria</taxon>
        <taxon>Pseudomonadati</taxon>
        <taxon>Bacteroidota</taxon>
        <taxon>Cytophagia</taxon>
        <taxon>Cytophagales</taxon>
        <taxon>Spirosomataceae</taxon>
        <taxon>Fibrella</taxon>
    </lineage>
</organism>
<evidence type="ECO:0000313" key="1">
    <source>
        <dbReference type="EMBL" id="CCG99073.1"/>
    </source>
</evidence>